<gene>
    <name evidence="7" type="ORF">DYH56_08645</name>
</gene>
<evidence type="ECO:0000256" key="2">
    <source>
        <dbReference type="ARBA" id="ARBA00023015"/>
    </source>
</evidence>
<evidence type="ECO:0000313" key="7">
    <source>
        <dbReference type="EMBL" id="REI41087.1"/>
    </source>
</evidence>
<dbReference type="PANTHER" id="PTHR30204:SF69">
    <property type="entry name" value="MERR-FAMILY TRANSCRIPTIONAL REGULATOR"/>
    <property type="match status" value="1"/>
</dbReference>
<dbReference type="InterPro" id="IPR000551">
    <property type="entry name" value="MerR-type_HTH_dom"/>
</dbReference>
<dbReference type="PROSITE" id="PS50937">
    <property type="entry name" value="HTH_MERR_2"/>
    <property type="match status" value="1"/>
</dbReference>
<dbReference type="InterPro" id="IPR011256">
    <property type="entry name" value="Reg_factor_effector_dom_sf"/>
</dbReference>
<evidence type="ECO:0000259" key="6">
    <source>
        <dbReference type="PROSITE" id="PS50937"/>
    </source>
</evidence>
<feature type="coiled-coil region" evidence="5">
    <location>
        <begin position="78"/>
        <end position="112"/>
    </location>
</feature>
<accession>A0ABX9KGN4</accession>
<evidence type="ECO:0000256" key="4">
    <source>
        <dbReference type="ARBA" id="ARBA00023163"/>
    </source>
</evidence>
<keyword evidence="1" id="KW-0678">Repressor</keyword>
<dbReference type="SUPFAM" id="SSF46955">
    <property type="entry name" value="Putative DNA-binding domain"/>
    <property type="match status" value="1"/>
</dbReference>
<name>A0ABX9KGN4_9FUSO</name>
<dbReference type="EMBL" id="QUAJ01000013">
    <property type="protein sequence ID" value="REI41087.1"/>
    <property type="molecule type" value="Genomic_DNA"/>
</dbReference>
<dbReference type="SMART" id="SM00422">
    <property type="entry name" value="HTH_MERR"/>
    <property type="match status" value="1"/>
</dbReference>
<keyword evidence="2" id="KW-0805">Transcription regulation</keyword>
<keyword evidence="8" id="KW-1185">Reference proteome</keyword>
<protein>
    <submittedName>
        <fullName evidence="7">MerR family transcriptional regulator</fullName>
    </submittedName>
</protein>
<dbReference type="InterPro" id="IPR047057">
    <property type="entry name" value="MerR_fam"/>
</dbReference>
<dbReference type="Pfam" id="PF00376">
    <property type="entry name" value="MerR"/>
    <property type="match status" value="1"/>
</dbReference>
<keyword evidence="5" id="KW-0175">Coiled coil</keyword>
<dbReference type="Proteomes" id="UP000263486">
    <property type="component" value="Unassembled WGS sequence"/>
</dbReference>
<feature type="domain" description="HTH merR-type" evidence="6">
    <location>
        <begin position="1"/>
        <end position="74"/>
    </location>
</feature>
<sequence length="268" mass="31889">MKKFLTIGQFAKILNVTTKTLRYYEKKKLLIPAYKDPITGYRYYDEHHIKKGYIIRLLKSMEVPLKKMKNINSHWDLLDQLIETSKKLEDRIKEKEELIDKIKQQINNFSEIPQLTSQFDIKLIRLPYQKFECLNFEPSDSFDFFQLYTEGVKLSKKTQDVESQIYVLSELPNLPNLEYLCYAVIQEISESQESENSYFREEGLYLSLIYRGSPTTHHDIGMKKIKKYSKEHGLEFENIMFGRSISDFYIINSPNDYLNEILIKVKED</sequence>
<keyword evidence="4" id="KW-0804">Transcription</keyword>
<evidence type="ECO:0000256" key="5">
    <source>
        <dbReference type="SAM" id="Coils"/>
    </source>
</evidence>
<organism evidence="7 8">
    <name type="scientific">Psychrilyobacter piezotolerans</name>
    <dbReference type="NCBI Taxonomy" id="2293438"/>
    <lineage>
        <taxon>Bacteria</taxon>
        <taxon>Fusobacteriati</taxon>
        <taxon>Fusobacteriota</taxon>
        <taxon>Fusobacteriia</taxon>
        <taxon>Fusobacteriales</taxon>
        <taxon>Fusobacteriaceae</taxon>
        <taxon>Psychrilyobacter</taxon>
    </lineage>
</organism>
<evidence type="ECO:0000313" key="8">
    <source>
        <dbReference type="Proteomes" id="UP000263486"/>
    </source>
</evidence>
<evidence type="ECO:0000256" key="1">
    <source>
        <dbReference type="ARBA" id="ARBA00022491"/>
    </source>
</evidence>
<dbReference type="PANTHER" id="PTHR30204">
    <property type="entry name" value="REDOX-CYCLING DRUG-SENSING TRANSCRIPTIONAL ACTIVATOR SOXR"/>
    <property type="match status" value="1"/>
</dbReference>
<evidence type="ECO:0000256" key="3">
    <source>
        <dbReference type="ARBA" id="ARBA00023125"/>
    </source>
</evidence>
<dbReference type="RefSeq" id="WP_114642443.1">
    <property type="nucleotide sequence ID" value="NZ_JAACIO010000014.1"/>
</dbReference>
<dbReference type="Gene3D" id="1.10.1660.10">
    <property type="match status" value="1"/>
</dbReference>
<comment type="caution">
    <text evidence="7">The sequence shown here is derived from an EMBL/GenBank/DDBJ whole genome shotgun (WGS) entry which is preliminary data.</text>
</comment>
<reference evidence="7 8" key="1">
    <citation type="submission" date="2018-08" db="EMBL/GenBank/DDBJ databases">
        <title>Draft genome sequence of Psychrilyobacter sp. strain SD5 isolated from Black Sea water.</title>
        <authorList>
            <person name="Yadav S."/>
            <person name="Villanueva L."/>
            <person name="Damste J.S.S."/>
        </authorList>
    </citation>
    <scope>NUCLEOTIDE SEQUENCE [LARGE SCALE GENOMIC DNA]</scope>
    <source>
        <strain evidence="7 8">SD5</strain>
    </source>
</reference>
<keyword evidence="3" id="KW-0238">DNA-binding</keyword>
<dbReference type="Gene3D" id="3.20.80.10">
    <property type="entry name" value="Regulatory factor, effector binding domain"/>
    <property type="match status" value="1"/>
</dbReference>
<dbReference type="InterPro" id="IPR009061">
    <property type="entry name" value="DNA-bd_dom_put_sf"/>
</dbReference>
<proteinExistence type="predicted"/>